<protein>
    <submittedName>
        <fullName evidence="2">Uncharacterized protein</fullName>
    </submittedName>
</protein>
<reference evidence="2 3" key="1">
    <citation type="submission" date="2019-02" db="EMBL/GenBank/DDBJ databases">
        <title>Planctomycetal bacteria perform biofilm scaping via a novel small molecule.</title>
        <authorList>
            <person name="Jeske O."/>
            <person name="Boedeker C."/>
            <person name="Wiegand S."/>
            <person name="Breitling P."/>
            <person name="Kallscheuer N."/>
            <person name="Jogler M."/>
            <person name="Rohde M."/>
            <person name="Petersen J."/>
            <person name="Medema M.H."/>
            <person name="Surup F."/>
            <person name="Jogler C."/>
        </authorList>
    </citation>
    <scope>NUCLEOTIDE SEQUENCE [LARGE SCALE GENOMIC DNA]</scope>
    <source>
        <strain evidence="2 3">Mal15</strain>
    </source>
</reference>
<dbReference type="Proteomes" id="UP000321353">
    <property type="component" value="Chromosome"/>
</dbReference>
<accession>A0A5B9MDI3</accession>
<evidence type="ECO:0000313" key="2">
    <source>
        <dbReference type="EMBL" id="QEF98296.1"/>
    </source>
</evidence>
<dbReference type="InterPro" id="IPR012334">
    <property type="entry name" value="Pectin_lyas_fold"/>
</dbReference>
<keyword evidence="3" id="KW-1185">Reference proteome</keyword>
<sequence>MEKLKAAAMGPRKPDGSLPDIGLQLDRRSHLIDAGLDVGLPFSGKAPDLGAFEIE</sequence>
<organism evidence="2 3">
    <name type="scientific">Stieleria maiorica</name>
    <dbReference type="NCBI Taxonomy" id="2795974"/>
    <lineage>
        <taxon>Bacteria</taxon>
        <taxon>Pseudomonadati</taxon>
        <taxon>Planctomycetota</taxon>
        <taxon>Planctomycetia</taxon>
        <taxon>Pirellulales</taxon>
        <taxon>Pirellulaceae</taxon>
        <taxon>Stieleria</taxon>
    </lineage>
</organism>
<dbReference type="AlphaFoldDB" id="A0A5B9MDI3"/>
<name>A0A5B9MDI3_9BACT</name>
<proteinExistence type="predicted"/>
<gene>
    <name evidence="2" type="ORF">Mal15_23470</name>
</gene>
<evidence type="ECO:0000313" key="3">
    <source>
        <dbReference type="Proteomes" id="UP000321353"/>
    </source>
</evidence>
<dbReference type="KEGG" id="smam:Mal15_23470"/>
<dbReference type="RefSeq" id="WP_147867841.1">
    <property type="nucleotide sequence ID" value="NZ_CP036264.1"/>
</dbReference>
<dbReference type="Gene3D" id="2.160.20.10">
    <property type="entry name" value="Single-stranded right-handed beta-helix, Pectin lyase-like"/>
    <property type="match status" value="1"/>
</dbReference>
<feature type="region of interest" description="Disordered" evidence="1">
    <location>
        <begin position="1"/>
        <end position="21"/>
    </location>
</feature>
<evidence type="ECO:0000256" key="1">
    <source>
        <dbReference type="SAM" id="MobiDB-lite"/>
    </source>
</evidence>
<dbReference type="EMBL" id="CP036264">
    <property type="protein sequence ID" value="QEF98296.1"/>
    <property type="molecule type" value="Genomic_DNA"/>
</dbReference>